<keyword evidence="7" id="KW-0924">Ammonia transport</keyword>
<comment type="subcellular location">
    <subcellularLocation>
        <location evidence="1">Membrane</location>
        <topology evidence="1">Multi-pass membrane protein</topology>
    </subcellularLocation>
</comment>
<comment type="caution">
    <text evidence="10">The sequence shown here is derived from an EMBL/GenBank/DDBJ whole genome shotgun (WGS) entry which is preliminary data.</text>
</comment>
<evidence type="ECO:0000256" key="2">
    <source>
        <dbReference type="ARBA" id="ARBA00005887"/>
    </source>
</evidence>
<dbReference type="PANTHER" id="PTHR11730:SF6">
    <property type="entry name" value="AMMONIUM TRANSPORTER"/>
    <property type="match status" value="1"/>
</dbReference>
<evidence type="ECO:0000313" key="11">
    <source>
        <dbReference type="Proteomes" id="UP001356080"/>
    </source>
</evidence>
<evidence type="ECO:0000256" key="5">
    <source>
        <dbReference type="ARBA" id="ARBA00022989"/>
    </source>
</evidence>
<dbReference type="RefSeq" id="WP_331805246.1">
    <property type="nucleotide sequence ID" value="NZ_JAZHPM010000009.1"/>
</dbReference>
<gene>
    <name evidence="10" type="ORF">V2W34_07195</name>
</gene>
<dbReference type="InterPro" id="IPR024041">
    <property type="entry name" value="NH4_transpt_AmtB-like_dom"/>
</dbReference>
<sequence>MVFAVFDTLAVGFFSTSSGFIYGHGLTQLGVQTLGVIVITCWTTACLGALLFAIKQITSLRVSKEEEIAGLDFTDHGSNAYAFKENFLASNENSTTSTLGLAAKLNRLTKTKEIS</sequence>
<dbReference type="Pfam" id="PF00909">
    <property type="entry name" value="Ammonium_transp"/>
    <property type="match status" value="1"/>
</dbReference>
<feature type="domain" description="Ammonium transporter AmtB-like" evidence="9">
    <location>
        <begin position="8"/>
        <end position="81"/>
    </location>
</feature>
<dbReference type="PANTHER" id="PTHR11730">
    <property type="entry name" value="AMMONIUM TRANSPORTER"/>
    <property type="match status" value="1"/>
</dbReference>
<evidence type="ECO:0000256" key="3">
    <source>
        <dbReference type="ARBA" id="ARBA00022448"/>
    </source>
</evidence>
<feature type="transmembrane region" description="Helical" evidence="8">
    <location>
        <begin position="29"/>
        <end position="54"/>
    </location>
</feature>
<evidence type="ECO:0000256" key="1">
    <source>
        <dbReference type="ARBA" id="ARBA00004141"/>
    </source>
</evidence>
<dbReference type="SUPFAM" id="SSF111352">
    <property type="entry name" value="Ammonium transporter"/>
    <property type="match status" value="1"/>
</dbReference>
<keyword evidence="11" id="KW-1185">Reference proteome</keyword>
<organism evidence="10 11">
    <name type="scientific">Virgibacillus dokdonensis</name>
    <dbReference type="NCBI Taxonomy" id="302167"/>
    <lineage>
        <taxon>Bacteria</taxon>
        <taxon>Bacillati</taxon>
        <taxon>Bacillota</taxon>
        <taxon>Bacilli</taxon>
        <taxon>Bacillales</taxon>
        <taxon>Bacillaceae</taxon>
        <taxon>Virgibacillus</taxon>
    </lineage>
</organism>
<evidence type="ECO:0000259" key="9">
    <source>
        <dbReference type="Pfam" id="PF00909"/>
    </source>
</evidence>
<evidence type="ECO:0000313" key="10">
    <source>
        <dbReference type="EMBL" id="MEF2291800.1"/>
    </source>
</evidence>
<keyword evidence="6 8" id="KW-0472">Membrane</keyword>
<dbReference type="Proteomes" id="UP001356080">
    <property type="component" value="Unassembled WGS sequence"/>
</dbReference>
<dbReference type="Gene3D" id="1.10.3430.10">
    <property type="entry name" value="Ammonium transporter AmtB like domains"/>
    <property type="match status" value="1"/>
</dbReference>
<comment type="similarity">
    <text evidence="2">Belongs to the ammonia transporter channel (TC 1.A.11.2) family.</text>
</comment>
<evidence type="ECO:0000256" key="7">
    <source>
        <dbReference type="ARBA" id="ARBA00023177"/>
    </source>
</evidence>
<evidence type="ECO:0000256" key="8">
    <source>
        <dbReference type="SAM" id="Phobius"/>
    </source>
</evidence>
<protein>
    <recommendedName>
        <fullName evidence="9">Ammonium transporter AmtB-like domain-containing protein</fullName>
    </recommendedName>
</protein>
<proteinExistence type="inferred from homology"/>
<reference evidence="10 11" key="1">
    <citation type="submission" date="2024-01" db="EMBL/GenBank/DDBJ databases">
        <title>Survival strategy associated with biotechnological potential of Virgibacillus dokdonensis T4.6 isolated from salt-fermented shrimp paste.</title>
        <authorList>
            <person name="Doan T.V."/>
            <person name="Quach N.T."/>
            <person name="Phi Q.-T."/>
        </authorList>
    </citation>
    <scope>NUCLEOTIDE SEQUENCE [LARGE SCALE GENOMIC DNA]</scope>
    <source>
        <strain evidence="10 11">T4.6</strain>
    </source>
</reference>
<keyword evidence="3" id="KW-0813">Transport</keyword>
<dbReference type="InterPro" id="IPR029020">
    <property type="entry name" value="Ammonium/urea_transptr"/>
</dbReference>
<name>A0ABU7VDP3_9BACI</name>
<dbReference type="EMBL" id="JAZHPM010000009">
    <property type="protein sequence ID" value="MEF2291800.1"/>
    <property type="molecule type" value="Genomic_DNA"/>
</dbReference>
<accession>A0ABU7VDP3</accession>
<evidence type="ECO:0000256" key="6">
    <source>
        <dbReference type="ARBA" id="ARBA00023136"/>
    </source>
</evidence>
<evidence type="ECO:0000256" key="4">
    <source>
        <dbReference type="ARBA" id="ARBA00022692"/>
    </source>
</evidence>
<keyword evidence="4 8" id="KW-0812">Transmembrane</keyword>
<keyword evidence="5 8" id="KW-1133">Transmembrane helix</keyword>